<dbReference type="InterPro" id="IPR003660">
    <property type="entry name" value="HAMP_dom"/>
</dbReference>
<dbReference type="SUPFAM" id="SSF158472">
    <property type="entry name" value="HAMP domain-like"/>
    <property type="match status" value="1"/>
</dbReference>
<proteinExistence type="predicted"/>
<dbReference type="EMBL" id="UGJB01000004">
    <property type="protein sequence ID" value="STQ13909.1"/>
    <property type="molecule type" value="Genomic_DNA"/>
</dbReference>
<protein>
    <submittedName>
        <fullName evidence="2">Diguanylate cyclase</fullName>
    </submittedName>
</protein>
<dbReference type="PROSITE" id="PS50885">
    <property type="entry name" value="HAMP"/>
    <property type="match status" value="1"/>
</dbReference>
<name>A0A377M6A3_ENTCL</name>
<sequence length="78" mass="9031">MVRLSDVVHRLASQDYAVETPNFNQIDEIGDMAQAIRIFRENGLARQRLEKERDADWAIRELLARMTSGCRGVRTLRT</sequence>
<dbReference type="AlphaFoldDB" id="A0A377M6A3"/>
<evidence type="ECO:0000313" key="3">
    <source>
        <dbReference type="Proteomes" id="UP000255106"/>
    </source>
</evidence>
<evidence type="ECO:0000259" key="1">
    <source>
        <dbReference type="PROSITE" id="PS50885"/>
    </source>
</evidence>
<accession>A0A377M6A3</accession>
<dbReference type="GO" id="GO:0007165">
    <property type="term" value="P:signal transduction"/>
    <property type="evidence" value="ECO:0007669"/>
    <property type="project" value="InterPro"/>
</dbReference>
<organism evidence="2 3">
    <name type="scientific">Enterobacter cloacae</name>
    <dbReference type="NCBI Taxonomy" id="550"/>
    <lineage>
        <taxon>Bacteria</taxon>
        <taxon>Pseudomonadati</taxon>
        <taxon>Pseudomonadota</taxon>
        <taxon>Gammaproteobacteria</taxon>
        <taxon>Enterobacterales</taxon>
        <taxon>Enterobacteriaceae</taxon>
        <taxon>Enterobacter</taxon>
        <taxon>Enterobacter cloacae complex</taxon>
    </lineage>
</organism>
<dbReference type="Gene3D" id="1.10.8.500">
    <property type="entry name" value="HAMP domain in histidine kinase"/>
    <property type="match status" value="1"/>
</dbReference>
<dbReference type="Proteomes" id="UP000255106">
    <property type="component" value="Unassembled WGS sequence"/>
</dbReference>
<feature type="domain" description="HAMP" evidence="1">
    <location>
        <begin position="3"/>
        <end position="48"/>
    </location>
</feature>
<dbReference type="GO" id="GO:0016020">
    <property type="term" value="C:membrane"/>
    <property type="evidence" value="ECO:0007669"/>
    <property type="project" value="InterPro"/>
</dbReference>
<gene>
    <name evidence="2" type="ORF">NCTC10005_06743</name>
</gene>
<reference evidence="2 3" key="1">
    <citation type="submission" date="2018-06" db="EMBL/GenBank/DDBJ databases">
        <authorList>
            <consortium name="Pathogen Informatics"/>
            <person name="Doyle S."/>
        </authorList>
    </citation>
    <scope>NUCLEOTIDE SEQUENCE [LARGE SCALE GENOMIC DNA]</scope>
    <source>
        <strain evidence="2 3">NCTC10005</strain>
    </source>
</reference>
<evidence type="ECO:0000313" key="2">
    <source>
        <dbReference type="EMBL" id="STQ13909.1"/>
    </source>
</evidence>